<feature type="region of interest" description="Disordered" evidence="9">
    <location>
        <begin position="3499"/>
        <end position="3521"/>
    </location>
</feature>
<feature type="compositionally biased region" description="Low complexity" evidence="9">
    <location>
        <begin position="3250"/>
        <end position="3265"/>
    </location>
</feature>
<dbReference type="InterPro" id="IPR019787">
    <property type="entry name" value="Znf_PHD-finger"/>
</dbReference>
<feature type="compositionally biased region" description="Polar residues" evidence="9">
    <location>
        <begin position="178"/>
        <end position="199"/>
    </location>
</feature>
<keyword evidence="6" id="KW-0539">Nucleus</keyword>
<dbReference type="Gene3D" id="3.30.40.10">
    <property type="entry name" value="Zinc/RING finger domain, C3HC4 (zinc finger)"/>
    <property type="match status" value="3"/>
</dbReference>
<comment type="subcellular location">
    <subcellularLocation>
        <location evidence="1">Nucleus</location>
    </subcellularLocation>
</comment>
<dbReference type="GO" id="GO:0016589">
    <property type="term" value="C:NURF complex"/>
    <property type="evidence" value="ECO:0007669"/>
    <property type="project" value="InterPro"/>
</dbReference>
<proteinExistence type="predicted"/>
<feature type="compositionally biased region" description="Polar residues" evidence="9">
    <location>
        <begin position="1939"/>
        <end position="1948"/>
    </location>
</feature>
<evidence type="ECO:0000256" key="7">
    <source>
        <dbReference type="PROSITE-ProRule" id="PRU00146"/>
    </source>
</evidence>
<dbReference type="PROSITE" id="PS01359">
    <property type="entry name" value="ZF_PHD_1"/>
    <property type="match status" value="1"/>
</dbReference>
<feature type="compositionally biased region" description="Low complexity" evidence="9">
    <location>
        <begin position="678"/>
        <end position="696"/>
    </location>
</feature>
<feature type="compositionally biased region" description="Basic residues" evidence="9">
    <location>
        <begin position="3508"/>
        <end position="3517"/>
    </location>
</feature>
<accession>A0A5K4F3A9</accession>
<dbReference type="Proteomes" id="UP000008854">
    <property type="component" value="Unassembled WGS sequence"/>
</dbReference>
<dbReference type="CDD" id="cd15532">
    <property type="entry name" value="PHD2_CHD_II"/>
    <property type="match status" value="1"/>
</dbReference>
<dbReference type="SMART" id="SM00571">
    <property type="entry name" value="DDT"/>
    <property type="match status" value="1"/>
</dbReference>
<keyword evidence="5" id="KW-0103">Bromodomain</keyword>
<feature type="region of interest" description="Disordered" evidence="9">
    <location>
        <begin position="63"/>
        <end position="205"/>
    </location>
</feature>
<feature type="compositionally biased region" description="Acidic residues" evidence="9">
    <location>
        <begin position="1734"/>
        <end position="1745"/>
    </location>
</feature>
<dbReference type="InterPro" id="IPR019786">
    <property type="entry name" value="Zinc_finger_PHD-type_CS"/>
</dbReference>
<feature type="compositionally biased region" description="Basic and acidic residues" evidence="9">
    <location>
        <begin position="3072"/>
        <end position="3085"/>
    </location>
</feature>
<keyword evidence="2" id="KW-0479">Metal-binding</keyword>
<dbReference type="GO" id="GO:0000978">
    <property type="term" value="F:RNA polymerase II cis-regulatory region sequence-specific DNA binding"/>
    <property type="evidence" value="ECO:0007669"/>
    <property type="project" value="TreeGrafter"/>
</dbReference>
<dbReference type="CDD" id="cd15560">
    <property type="entry name" value="PHD2_3_BPTF"/>
    <property type="match status" value="2"/>
</dbReference>
<evidence type="ECO:0000256" key="5">
    <source>
        <dbReference type="ARBA" id="ARBA00023117"/>
    </source>
</evidence>
<reference evidence="13" key="2">
    <citation type="submission" date="2019-11" db="UniProtKB">
        <authorList>
            <consortium name="WormBaseParasite"/>
        </authorList>
    </citation>
    <scope>IDENTIFICATION</scope>
    <source>
        <strain evidence="13">Puerto Rican</strain>
    </source>
</reference>
<evidence type="ECO:0000256" key="1">
    <source>
        <dbReference type="ARBA" id="ARBA00004123"/>
    </source>
</evidence>
<evidence type="ECO:0000256" key="4">
    <source>
        <dbReference type="ARBA" id="ARBA00022833"/>
    </source>
</evidence>
<feature type="compositionally biased region" description="Low complexity" evidence="9">
    <location>
        <begin position="1370"/>
        <end position="1383"/>
    </location>
</feature>
<dbReference type="GO" id="GO:0008270">
    <property type="term" value="F:zinc ion binding"/>
    <property type="evidence" value="ECO:0007669"/>
    <property type="project" value="UniProtKB-KW"/>
</dbReference>
<feature type="compositionally biased region" description="Low complexity" evidence="9">
    <location>
        <begin position="1002"/>
        <end position="1021"/>
    </location>
</feature>
<dbReference type="WBParaSite" id="Smp_267320.1">
    <property type="protein sequence ID" value="Smp_267320.1"/>
    <property type="gene ID" value="Smp_267320"/>
</dbReference>
<dbReference type="InterPro" id="IPR001965">
    <property type="entry name" value="Znf_PHD"/>
</dbReference>
<feature type="compositionally biased region" description="Basic residues" evidence="9">
    <location>
        <begin position="3127"/>
        <end position="3136"/>
    </location>
</feature>
<feature type="compositionally biased region" description="Acidic residues" evidence="9">
    <location>
        <begin position="663"/>
        <end position="677"/>
    </location>
</feature>
<feature type="region of interest" description="Disordered" evidence="9">
    <location>
        <begin position="1438"/>
        <end position="1464"/>
    </location>
</feature>
<dbReference type="SUPFAM" id="SSF57903">
    <property type="entry name" value="FYVE/PHD zinc finger"/>
    <property type="match status" value="3"/>
</dbReference>
<dbReference type="PROSITE" id="PS50827">
    <property type="entry name" value="DDT"/>
    <property type="match status" value="1"/>
</dbReference>
<feature type="compositionally biased region" description="Polar residues" evidence="9">
    <location>
        <begin position="1762"/>
        <end position="1790"/>
    </location>
</feature>
<dbReference type="GO" id="GO:0006357">
    <property type="term" value="P:regulation of transcription by RNA polymerase II"/>
    <property type="evidence" value="ECO:0007669"/>
    <property type="project" value="InterPro"/>
</dbReference>
<dbReference type="STRING" id="6183.A0A5K4F3A9"/>
<evidence type="ECO:0000313" key="12">
    <source>
        <dbReference type="Proteomes" id="UP000008854"/>
    </source>
</evidence>
<keyword evidence="12" id="KW-1185">Reference proteome</keyword>
<dbReference type="InterPro" id="IPR018501">
    <property type="entry name" value="DDT_dom"/>
</dbReference>
<feature type="compositionally biased region" description="Low complexity" evidence="9">
    <location>
        <begin position="3140"/>
        <end position="3153"/>
    </location>
</feature>
<evidence type="ECO:0000313" key="13">
    <source>
        <dbReference type="WBParaSite" id="Smp_267320.1"/>
    </source>
</evidence>
<dbReference type="InParanoid" id="A0A5K4F3A9"/>
<dbReference type="SUPFAM" id="SSF47370">
    <property type="entry name" value="Bromodomain"/>
    <property type="match status" value="1"/>
</dbReference>
<feature type="compositionally biased region" description="Polar residues" evidence="9">
    <location>
        <begin position="3189"/>
        <end position="3202"/>
    </location>
</feature>
<feature type="compositionally biased region" description="Low complexity" evidence="9">
    <location>
        <begin position="3332"/>
        <end position="3347"/>
    </location>
</feature>
<dbReference type="PROSITE" id="PS50016">
    <property type="entry name" value="ZF_PHD_2"/>
    <property type="match status" value="3"/>
</dbReference>
<feature type="compositionally biased region" description="Polar residues" evidence="9">
    <location>
        <begin position="2989"/>
        <end position="2999"/>
    </location>
</feature>
<evidence type="ECO:0000256" key="9">
    <source>
        <dbReference type="SAM" id="MobiDB-lite"/>
    </source>
</evidence>
<feature type="compositionally biased region" description="Basic residues" evidence="9">
    <location>
        <begin position="82"/>
        <end position="99"/>
    </location>
</feature>
<feature type="region of interest" description="Disordered" evidence="9">
    <location>
        <begin position="3237"/>
        <end position="3367"/>
    </location>
</feature>
<feature type="domain" description="PHD-type" evidence="10">
    <location>
        <begin position="3440"/>
        <end position="3492"/>
    </location>
</feature>
<feature type="region of interest" description="Disordered" evidence="9">
    <location>
        <begin position="1370"/>
        <end position="1396"/>
    </location>
</feature>
<dbReference type="SMART" id="SM00297">
    <property type="entry name" value="BROMO"/>
    <property type="match status" value="1"/>
</dbReference>
<name>A0A5K4F3A9_SCHMA</name>
<protein>
    <submittedName>
        <fullName evidence="13">Nucleosome-remodeling factor subunit BPTF</fullName>
    </submittedName>
</protein>
<dbReference type="InterPro" id="IPR038028">
    <property type="entry name" value="BPTF"/>
</dbReference>
<feature type="region of interest" description="Disordered" evidence="9">
    <location>
        <begin position="3068"/>
        <end position="3202"/>
    </location>
</feature>
<feature type="domain" description="DDT" evidence="11">
    <location>
        <begin position="353"/>
        <end position="413"/>
    </location>
</feature>
<dbReference type="InterPro" id="IPR001487">
    <property type="entry name" value="Bromodomain"/>
</dbReference>
<dbReference type="Pfam" id="PF02791">
    <property type="entry name" value="DDT"/>
    <property type="match status" value="1"/>
</dbReference>
<feature type="compositionally biased region" description="Basic and acidic residues" evidence="9">
    <location>
        <begin position="130"/>
        <end position="157"/>
    </location>
</feature>
<evidence type="ECO:0000256" key="3">
    <source>
        <dbReference type="ARBA" id="ARBA00022771"/>
    </source>
</evidence>
<feature type="compositionally biased region" description="Low complexity" evidence="9">
    <location>
        <begin position="158"/>
        <end position="167"/>
    </location>
</feature>
<feature type="domain" description="PHD-type" evidence="10">
    <location>
        <begin position="538"/>
        <end position="585"/>
    </location>
</feature>
<feature type="compositionally biased region" description="Polar residues" evidence="9">
    <location>
        <begin position="3104"/>
        <end position="3115"/>
    </location>
</feature>
<feature type="region of interest" description="Disordered" evidence="9">
    <location>
        <begin position="2726"/>
        <end position="2787"/>
    </location>
</feature>
<feature type="compositionally biased region" description="Basic and acidic residues" evidence="9">
    <location>
        <begin position="3300"/>
        <end position="3309"/>
    </location>
</feature>
<feature type="compositionally biased region" description="Polar residues" evidence="9">
    <location>
        <begin position="1659"/>
        <end position="1676"/>
    </location>
</feature>
<sequence>MDSSSAGTNGLAGGGAASALAGVKKRTKVVFLNPVEIANWDQIKENSKQNVIGQNDLINYEKMLKDDDSTSIPGSNAESRRQQGKKRGRPKGSRNGARKRPIDPSQPWLESSDSDEPNIGLEDELDDDEYFRRLEEEKMREDAEEVSRKRREMEARAAARANAQGRRGSAKVDPLITHQFQTPVNSDSNLSCQSGSQREFSNRNKRQNYAALAGFREVSDSDDLSELDDKGAGRSGFLQESDYPRSLDDIHEQNEEDYQEPASPFRQSVLDMLPPPPSPVIPSNSEEEKSNLKCESLSVASSNDLNALRTTVTNASLNDPHTQKMLEMDPIELRFRSPSLILPSSANDLACPREYILDVLSIYEVLRRYGSLLRLSPFRLEDFAASLISDENSNLLAEAHMVLLKALLREDEANGTTMCPVDCRDSVNLTFYLLDRFTWPYLLANYLSSIKSTEAAARLSAANTTTAAGSVGGPTGSGGADIVLTAALFPSDLIPLNPDYPFVPIKSRIAVLRGLTSLFLATGPVRGDILREGLMTHEDYCRVCHQSGEVLCCDGCTAVFHLHCLNPPLSSVPTTSWICPVCIRKRTPGVTDCLSEAEKSGVAHYQEPIGKDRAGRLYWYISRRLIIEPVDFSQCEPQLMGFHDGLVDNSWEMEYGRELMEDDPEVKDDEDDIDDNNNDNSDVNSTTDSADNNSLNLTSKVSHCDSSQPMPALNNKQKNCKKYQCNPSISYANEPCVYYYSSIEQVMHIRELLSTEWEPWLCYRLDALLPRMRNEMAITQKLTESGFLEFCSSRPNHKSVSLNNDSNQSCNLTADSPDTVYVYSVLEVERAAFKKSTISVKNHGETPEYPKTRLAIAASSLPSADIPVFPTLPEQLPSLLNKQPSDLPSCLVVTDENSCIVANEDQVITHMIKENSDDDVATYPPTILEPQEISTLHMLIDSDLLPNSNGCCLLAYRFSDEGNWRSWTNLYTSGVWTGEECTTMPDSQRNDDSSELKRIPSGTRNSNAVNSNNGNNNTVNADDPISDSVNVALTRAQHMEEKERRRLLSNKFNVSELCTDMWGYIDPIELSNTYKLVRDMMASVIELPQFSDFGFTRYECWPASPHQLLNLLRLTLCHFESKIPLAFYTPAWRAHRTNWIKDVIRSKSPSDLAFLLARLEASIRSVCFQRVWFNSLGHLTLERMTASQREEDKRLRQFDRFSSTVSGGVGSSNVNPANLPTNLIRTKTPRPVRHTVWKTRGEEYRRLGGDGWMWLSATRSNAGRMAEHALSIHPLISSGRQLELTATSSGNRLLIHRRGNPRGLQHGIGWGVCPEYLQDQIPVKPPKASECRGHVLHPITGIPLYLNPKRNPYIIPPDVLCSLNEQTLKSSTNNDQMNSSSSSHVDDDDAKKKNPDSYHEITVNKNENDDSMNNNFKENKIDQLDELHEHCNEPEIKIEQRKDSHSGQTSSINNNNTNDGDDNKNPVLNISYCLSNRIHFPPPIDREHSYPSSSSSSKRLRFRLDSLLEHRYIAAENDKKASAAALNAVSKLEAEIENLEKRHNEVVQRLTTLGTEAQQARTAKAQAVKAKQTALLIKPSQTSSLTLGSGGNVVMTNSRLIQLNENSNNTNNTIATTFAGGKQLIQQSVLTDQGVRYRVLAPRTIPNIHMNQVAFNPVQKTASVPINRTPQQTYRSNQKRRANRNSDLSESDSDSDSVTANTGRVNSWSARENVPLRRSARRVRAVRHDPDFVVDFDEDDDEDDGLNSKADDSDNFDPNDEIQGSSKKYSGQKRSQVSIHLNARSATRSLPQYDGVGDTTDEDIDEYDDDDNDAIDDEEEDIVDDYDYVDEDCDYNDDDDDDGEYYYDNEELEEDEVVEEDEDDNDEYFPILPRKHFHMESKNPEKSPKLSKIAAPCSTHSAKSDTAPAVPKVVILKNNTAPYIYGNTATTVKNKDNTNPRVLSIPSSTTTTTTTGQRIILPAKLKTPTNTNEKSISNNKTISLGNMKEGSSQALQLPPSQPSVNMPQGLRLVKIVRNPDGGTNIIPVAATDTILSPAMEPLNVNQTVDNSTVTNTTGQSDLVPSSSVTRLNPVDSNDIHLVLNSSNTTGFNSVVSLSKPSVVLTTATASSELKPAITNTPLVSISVENETAQQPITISTTNLQQCGIQLTDLITPATVSNTTVSIPALINQPATVNIATVGKLKPPSANSVRFIIAPTVCPTTTTSDSSGSINPPSQTPTITIVKASNQSDVSSDSNTITSMATSSFTPILPRKPPPAILRRTLAAAGSGGGPSSTSLILPVSSSSDYPQIVGTQQSSSLRTPSVASLVATNTARQLVCGGYNRYISTGPSIRPMISDSQGMSDLHQGRRSIAKAQHIRHNSLIDEDPRSIMNNQSKVLISDYKGLVRQFDSGSTAARLQTPIVDEATLALDRAVTESTAKLDSINAQIVSVRSEAQELESQINSLKSELSKYQEIVNRGSPVISSPYSLSIRNNADFDLNNKAFVNKFLRNNNRKTANQAGKEYGTTVDAHQAVLPQSLPYVNDYAWPLPDSISCNQFSSEQKQNMVLPKSSLFRLNPHNLRLTILSAGRREIPGYDVEKKRLSQVNWLYPSSRPNFAECWRFRLSQIRMNSYQKDNHNNNISFGLDLSNFAVLLRTLWHCIRWDDIMVEPDKDICVHDSNGRPCFRKTLNIDDDDDDVDVSGASGRHDDNKPYSVRRIVEIQPLDRFWLQANYKVRITTTYPARSNSSRRRKAAESSNRGRSTRGPCLQDSPEPDESTSRRKGRRGGQRNAQGGKDPDYDPAVDEGWRVGVPCSSRRQSRTNFRSYGRSSRGSFCDSDDDGDTEFCGGRRDLQSQRNEVSVEEKWMSEDAVFLWEIGVFMNSLLPPKSNYPPISDSSVSKIDPNDKTSQYVISSRLAALPPDSSSNGSASATVTTTEVNNSLISPSNIEGYVEKNGFLYDGGQPKGFLSNSSSSRSRSTLASALQSGRITVNSRSRSDDRSMSNNINTPRPLSPNTLEAKARARSIAATNAARASVAARRARFERALLEQRVRSLKSQFCSRKRLIFNWAKSLADIAVNEIKGAQQISKADKSNENSSKKLEQSSTQRHHHQTGEKLPIQKSRSNIVNQLNKSSTSSSSSTLLPKKKIGRPCKTKNDTTTVTTTTTSSTNKKNDVYHKRTKRKITPTFSPSSSAASSSSGDDENKNPNLINNKQSNQSELLANNRIPRKSALNHEFIKLSKKTQNNNRLTMKLSIKQSKKDSDDDNTTTITTHSSCSTASTSPGLGDDYENNIYQQKSTAPTKTNRSVTTKTKRLKHESTNSDASEHNYSVTESIKSPRSSVSGGGSKRGSSNASGTGRNNNSNKGGGRVKLSEKSDKNEAPTESITSVLQNVSSNSPVYCVCKTPYNPLREYIGCDLCRDWFHFECVGLDPKDSDKLGDSWHCPDCKQAELKANEMLYCVCRTPYEPTRVYIACDGCDEWYHPECVGLTPEQAVNHTDTYLCPTCCQLSQRTTNTTTTTTKSSGKSKKSKGSNKNHSAVTVVDQTAATKTIYETNLTSDRIKKLINLIEELQQHKMSWPFIHTPDPLKFPMARSLDDAFNLPSVIINLKTEVYKTLGDFSFDMNRLFTNSRLIYPKDTPEFNCTEIVEALFVQKMKQFKEENL</sequence>
<organism evidence="12 13">
    <name type="scientific">Schistosoma mansoni</name>
    <name type="common">Blood fluke</name>
    <dbReference type="NCBI Taxonomy" id="6183"/>
    <lineage>
        <taxon>Eukaryota</taxon>
        <taxon>Metazoa</taxon>
        <taxon>Spiralia</taxon>
        <taxon>Lophotrochozoa</taxon>
        <taxon>Platyhelminthes</taxon>
        <taxon>Trematoda</taxon>
        <taxon>Digenea</taxon>
        <taxon>Strigeidida</taxon>
        <taxon>Schistosomatoidea</taxon>
        <taxon>Schistosomatidae</taxon>
        <taxon>Schistosoma</taxon>
    </lineage>
</organism>
<feature type="compositionally biased region" description="Basic and acidic residues" evidence="9">
    <location>
        <begin position="242"/>
        <end position="253"/>
    </location>
</feature>
<dbReference type="Pfam" id="PF00628">
    <property type="entry name" value="PHD"/>
    <property type="match status" value="3"/>
</dbReference>
<dbReference type="FunCoup" id="A0A5K4F3A9">
    <property type="interactions" value="2418"/>
</dbReference>
<dbReference type="InterPro" id="IPR013083">
    <property type="entry name" value="Znf_RING/FYVE/PHD"/>
</dbReference>
<feature type="region of interest" description="Disordered" evidence="9">
    <location>
        <begin position="2801"/>
        <end position="2823"/>
    </location>
</feature>
<feature type="region of interest" description="Disordered" evidence="9">
    <location>
        <begin position="663"/>
        <end position="698"/>
    </location>
</feature>
<feature type="compositionally biased region" description="Acidic residues" evidence="9">
    <location>
        <begin position="1799"/>
        <end position="1819"/>
    </location>
</feature>
<feature type="region of interest" description="Disordered" evidence="9">
    <location>
        <begin position="1659"/>
        <end position="1706"/>
    </location>
</feature>
<dbReference type="PANTHER" id="PTHR45975:SF2">
    <property type="entry name" value="NUCLEOSOME-REMODELING FACTOR SUBUNIT BPTF"/>
    <property type="match status" value="1"/>
</dbReference>
<feature type="region of interest" description="Disordered" evidence="9">
    <location>
        <begin position="219"/>
        <end position="289"/>
    </location>
</feature>
<keyword evidence="4" id="KW-0862">Zinc</keyword>
<feature type="coiled-coil region" evidence="8">
    <location>
        <begin position="2423"/>
        <end position="2457"/>
    </location>
</feature>
<feature type="compositionally biased region" description="Basic and acidic residues" evidence="9">
    <location>
        <begin position="988"/>
        <end position="998"/>
    </location>
</feature>
<dbReference type="InterPro" id="IPR011011">
    <property type="entry name" value="Znf_FYVE_PHD"/>
</dbReference>
<feature type="region of interest" description="Disordered" evidence="9">
    <location>
        <begin position="2962"/>
        <end position="2999"/>
    </location>
</feature>
<keyword evidence="3 7" id="KW-0863">Zinc-finger</keyword>
<feature type="region of interest" description="Disordered" evidence="9">
    <location>
        <begin position="1734"/>
        <end position="1819"/>
    </location>
</feature>
<feature type="compositionally biased region" description="Low complexity" evidence="9">
    <location>
        <begin position="2807"/>
        <end position="2816"/>
    </location>
</feature>
<evidence type="ECO:0000256" key="8">
    <source>
        <dbReference type="SAM" id="Coils"/>
    </source>
</evidence>
<dbReference type="PANTHER" id="PTHR45975">
    <property type="entry name" value="NUCLEOSOME-REMODELING FACTOR SUBUNIT BPTF"/>
    <property type="match status" value="1"/>
</dbReference>
<feature type="region of interest" description="Disordered" evidence="9">
    <location>
        <begin position="980"/>
        <end position="1025"/>
    </location>
</feature>
<feature type="compositionally biased region" description="Acidic residues" evidence="9">
    <location>
        <begin position="112"/>
        <end position="129"/>
    </location>
</feature>
<feature type="compositionally biased region" description="Polar residues" evidence="9">
    <location>
        <begin position="3275"/>
        <end position="3293"/>
    </location>
</feature>
<reference evidence="12" key="1">
    <citation type="journal article" date="2012" name="PLoS Negl. Trop. Dis.">
        <title>A systematically improved high quality genome and transcriptome of the human blood fluke Schistosoma mansoni.</title>
        <authorList>
            <person name="Protasio A.V."/>
            <person name="Tsai I.J."/>
            <person name="Babbage A."/>
            <person name="Nichol S."/>
            <person name="Hunt M."/>
            <person name="Aslett M.A."/>
            <person name="De Silva N."/>
            <person name="Velarde G.S."/>
            <person name="Anderson T.J."/>
            <person name="Clark R.C."/>
            <person name="Davidson C."/>
            <person name="Dillon G.P."/>
            <person name="Holroyd N.E."/>
            <person name="LoVerde P.T."/>
            <person name="Lloyd C."/>
            <person name="McQuillan J."/>
            <person name="Oliveira G."/>
            <person name="Otto T.D."/>
            <person name="Parker-Manuel S.J."/>
            <person name="Quail M.A."/>
            <person name="Wilson R.A."/>
            <person name="Zerlotini A."/>
            <person name="Dunne D.W."/>
            <person name="Berriman M."/>
        </authorList>
    </citation>
    <scope>NUCLEOTIDE SEQUENCE [LARGE SCALE GENOMIC DNA]</scope>
    <source>
        <strain evidence="12">Puerto Rican</strain>
    </source>
</reference>
<evidence type="ECO:0000259" key="10">
    <source>
        <dbReference type="PROSITE" id="PS50016"/>
    </source>
</evidence>
<feature type="region of interest" description="Disordered" evidence="9">
    <location>
        <begin position="1935"/>
        <end position="1955"/>
    </location>
</feature>
<evidence type="ECO:0000259" key="11">
    <source>
        <dbReference type="PROSITE" id="PS50827"/>
    </source>
</evidence>
<dbReference type="InterPro" id="IPR036427">
    <property type="entry name" value="Bromodomain-like_sf"/>
</dbReference>
<feature type="compositionally biased region" description="Low complexity" evidence="9">
    <location>
        <begin position="3172"/>
        <end position="3182"/>
    </location>
</feature>
<feature type="domain" description="PHD-type" evidence="10">
    <location>
        <begin position="3381"/>
        <end position="3433"/>
    </location>
</feature>
<evidence type="ECO:0000256" key="6">
    <source>
        <dbReference type="ARBA" id="ARBA00023242"/>
    </source>
</evidence>
<dbReference type="Gene3D" id="1.20.920.10">
    <property type="entry name" value="Bromodomain-like"/>
    <property type="match status" value="1"/>
</dbReference>
<feature type="compositionally biased region" description="Basic and acidic residues" evidence="9">
    <location>
        <begin position="3354"/>
        <end position="3364"/>
    </location>
</feature>
<feature type="coiled-coil region" evidence="8">
    <location>
        <begin position="1522"/>
        <end position="1556"/>
    </location>
</feature>
<keyword evidence="8" id="KW-0175">Coiled coil</keyword>
<dbReference type="Pfam" id="PF00439">
    <property type="entry name" value="Bromodomain"/>
    <property type="match status" value="1"/>
</dbReference>
<dbReference type="SMART" id="SM00249">
    <property type="entry name" value="PHD"/>
    <property type="match status" value="3"/>
</dbReference>
<evidence type="ECO:0000256" key="2">
    <source>
        <dbReference type="ARBA" id="ARBA00022723"/>
    </source>
</evidence>